<keyword evidence="1" id="KW-0732">Signal</keyword>
<evidence type="ECO:0000313" key="2">
    <source>
        <dbReference type="EMBL" id="VDK73248.1"/>
    </source>
</evidence>
<evidence type="ECO:0008006" key="4">
    <source>
        <dbReference type="Google" id="ProtNLM"/>
    </source>
</evidence>
<dbReference type="AlphaFoldDB" id="A0A3P6U3L7"/>
<feature type="signal peptide" evidence="1">
    <location>
        <begin position="1"/>
        <end position="34"/>
    </location>
</feature>
<feature type="chain" id="PRO_5018135172" description="Glucosidase II beta subunit N-terminal domain-containing protein" evidence="1">
    <location>
        <begin position="35"/>
        <end position="169"/>
    </location>
</feature>
<reference evidence="2 3" key="1">
    <citation type="submission" date="2018-11" db="EMBL/GenBank/DDBJ databases">
        <authorList>
            <consortium name="Pathogen Informatics"/>
        </authorList>
    </citation>
    <scope>NUCLEOTIDE SEQUENCE [LARGE SCALE GENOMIC DNA]</scope>
</reference>
<evidence type="ECO:0000256" key="1">
    <source>
        <dbReference type="SAM" id="SignalP"/>
    </source>
</evidence>
<evidence type="ECO:0000313" key="3">
    <source>
        <dbReference type="Proteomes" id="UP000281553"/>
    </source>
</evidence>
<proteinExistence type="predicted"/>
<protein>
    <recommendedName>
        <fullName evidence="4">Glucosidase II beta subunit N-terminal domain-containing protein</fullName>
    </recommendedName>
</protein>
<dbReference type="EMBL" id="UYRU01042165">
    <property type="protein sequence ID" value="VDK73248.1"/>
    <property type="molecule type" value="Genomic_DNA"/>
</dbReference>
<keyword evidence="3" id="KW-1185">Reference proteome</keyword>
<dbReference type="Proteomes" id="UP000281553">
    <property type="component" value="Unassembled WGS sequence"/>
</dbReference>
<sequence length="169" mass="18938">MEVFVPHRLTFHLCSTSPLLLTLLLLHTFDSSTTVSTRSGAILTSSPRRTRDTSGEEEETSVSEILLDSTFCLDSLGVKRGLFTRWIDPLGCECSCNPTGKFAVIICDESCSGASTGSESRTLEHVLELPDINQDKGNQKCEVVLRFWYFQSLFIYSANNFIVKYFKFS</sequence>
<name>A0A3P6U3L7_DIBLA</name>
<organism evidence="2 3">
    <name type="scientific">Dibothriocephalus latus</name>
    <name type="common">Fish tapeworm</name>
    <name type="synonym">Diphyllobothrium latum</name>
    <dbReference type="NCBI Taxonomy" id="60516"/>
    <lineage>
        <taxon>Eukaryota</taxon>
        <taxon>Metazoa</taxon>
        <taxon>Spiralia</taxon>
        <taxon>Lophotrochozoa</taxon>
        <taxon>Platyhelminthes</taxon>
        <taxon>Cestoda</taxon>
        <taxon>Eucestoda</taxon>
        <taxon>Diphyllobothriidea</taxon>
        <taxon>Diphyllobothriidae</taxon>
        <taxon>Dibothriocephalus</taxon>
    </lineage>
</organism>
<gene>
    <name evidence="2" type="ORF">DILT_LOCUS2479</name>
</gene>
<accession>A0A3P6U3L7</accession>
<dbReference type="OrthoDB" id="6242526at2759"/>